<proteinExistence type="predicted"/>
<protein>
    <submittedName>
        <fullName evidence="1">SDR family oxidoreductase</fullName>
    </submittedName>
</protein>
<keyword evidence="2" id="KW-1185">Reference proteome</keyword>
<reference evidence="2" key="1">
    <citation type="journal article" date="2019" name="Int. J. Syst. Evol. Microbiol.">
        <title>The Global Catalogue of Microorganisms (GCM) 10K type strain sequencing project: providing services to taxonomists for standard genome sequencing and annotation.</title>
        <authorList>
            <consortium name="The Broad Institute Genomics Platform"/>
            <consortium name="The Broad Institute Genome Sequencing Center for Infectious Disease"/>
            <person name="Wu L."/>
            <person name="Ma J."/>
        </authorList>
    </citation>
    <scope>NUCLEOTIDE SEQUENCE [LARGE SCALE GENOMIC DNA]</scope>
    <source>
        <strain evidence="2">JCM 16546</strain>
    </source>
</reference>
<dbReference type="PRINTS" id="PR00081">
    <property type="entry name" value="GDHRDH"/>
</dbReference>
<dbReference type="Gene3D" id="3.40.50.720">
    <property type="entry name" value="NAD(P)-binding Rossmann-like Domain"/>
    <property type="match status" value="1"/>
</dbReference>
<dbReference type="InterPro" id="IPR036291">
    <property type="entry name" value="NAD(P)-bd_dom_sf"/>
</dbReference>
<name>A0ABP7BYT4_9MICO</name>
<dbReference type="SUPFAM" id="SSF51735">
    <property type="entry name" value="NAD(P)-binding Rossmann-fold domains"/>
    <property type="match status" value="1"/>
</dbReference>
<dbReference type="CDD" id="cd05374">
    <property type="entry name" value="17beta-HSD-like_SDR_c"/>
    <property type="match status" value="1"/>
</dbReference>
<dbReference type="PANTHER" id="PTHR43976:SF9">
    <property type="entry name" value="OXIDOREDUCTASE"/>
    <property type="match status" value="1"/>
</dbReference>
<accession>A0ABP7BYT4</accession>
<evidence type="ECO:0000313" key="1">
    <source>
        <dbReference type="EMBL" id="GAA3671056.1"/>
    </source>
</evidence>
<sequence length="302" mass="31951">MSDAAASTRTALITGTSTGIGRATAETLLSQGHTVYATMRDPEGRNARAASELESFARAQPGTVRVADLDVTSQASADAAVQRVIDEAGRLDAVVHNAGHLFVGYTEAFTEDDLTHLLDVNAVGAHRVNRAALPHLRAQRFGTLLYVGSTILVTTPPFLGPYVASKAAFDALAVVTSYEVSQFGIETSIVMPGAITQGTNHFPGASHASDTAVTTQYADLDALVARTDEAHDGLFDPEHPADPQSVADEVARILALPAGRKPFRSVVDAAQAGVDHVMAFSDLTREAFVRRLGFGETLELKR</sequence>
<dbReference type="InterPro" id="IPR002347">
    <property type="entry name" value="SDR_fam"/>
</dbReference>
<dbReference type="Pfam" id="PF00106">
    <property type="entry name" value="adh_short"/>
    <property type="match status" value="1"/>
</dbReference>
<dbReference type="InterPro" id="IPR051911">
    <property type="entry name" value="SDR_oxidoreductase"/>
</dbReference>
<organism evidence="1 2">
    <name type="scientific">Microbacterium marinilacus</name>
    <dbReference type="NCBI Taxonomy" id="415209"/>
    <lineage>
        <taxon>Bacteria</taxon>
        <taxon>Bacillati</taxon>
        <taxon>Actinomycetota</taxon>
        <taxon>Actinomycetes</taxon>
        <taxon>Micrococcales</taxon>
        <taxon>Microbacteriaceae</taxon>
        <taxon>Microbacterium</taxon>
    </lineage>
</organism>
<dbReference type="RefSeq" id="WP_221856859.1">
    <property type="nucleotide sequence ID" value="NZ_BAAAYV010000025.1"/>
</dbReference>
<gene>
    <name evidence="1" type="ORF">GCM10022202_36730</name>
</gene>
<evidence type="ECO:0000313" key="2">
    <source>
        <dbReference type="Proteomes" id="UP001410795"/>
    </source>
</evidence>
<dbReference type="EMBL" id="BAAAYV010000025">
    <property type="protein sequence ID" value="GAA3671056.1"/>
    <property type="molecule type" value="Genomic_DNA"/>
</dbReference>
<comment type="caution">
    <text evidence="1">The sequence shown here is derived from an EMBL/GenBank/DDBJ whole genome shotgun (WGS) entry which is preliminary data.</text>
</comment>
<dbReference type="Proteomes" id="UP001410795">
    <property type="component" value="Unassembled WGS sequence"/>
</dbReference>
<dbReference type="PANTHER" id="PTHR43976">
    <property type="entry name" value="SHORT CHAIN DEHYDROGENASE"/>
    <property type="match status" value="1"/>
</dbReference>